<feature type="transmembrane region" description="Helical" evidence="3">
    <location>
        <begin position="747"/>
        <end position="767"/>
    </location>
</feature>
<dbReference type="InterPro" id="IPR026453">
    <property type="entry name" value="PGF_pre_PGF"/>
</dbReference>
<keyword evidence="7" id="KW-1185">Reference proteome</keyword>
<dbReference type="RefSeq" id="WP_390221935.1">
    <property type="nucleotide sequence ID" value="NZ_JBHTAA010000001.1"/>
</dbReference>
<dbReference type="Proteomes" id="UP001596481">
    <property type="component" value="Unassembled WGS sequence"/>
</dbReference>
<dbReference type="GO" id="GO:0005886">
    <property type="term" value="C:plasma membrane"/>
    <property type="evidence" value="ECO:0007669"/>
    <property type="project" value="UniProtKB-SubCell"/>
</dbReference>
<gene>
    <name evidence="6" type="ORF">ACFQJC_03880</name>
</gene>
<dbReference type="Gene3D" id="2.60.40.10">
    <property type="entry name" value="Immunoglobulins"/>
    <property type="match status" value="1"/>
</dbReference>
<evidence type="ECO:0000259" key="4">
    <source>
        <dbReference type="Pfam" id="PF07705"/>
    </source>
</evidence>
<comment type="caution">
    <text evidence="6">The sequence shown here is derived from an EMBL/GenBank/DDBJ whole genome shotgun (WGS) entry which is preliminary data.</text>
</comment>
<dbReference type="AlphaFoldDB" id="A0ABD5ZBX7"/>
<feature type="compositionally biased region" description="Low complexity" evidence="2">
    <location>
        <begin position="703"/>
        <end position="743"/>
    </location>
</feature>
<evidence type="ECO:0000313" key="6">
    <source>
        <dbReference type="EMBL" id="MFC7202640.1"/>
    </source>
</evidence>
<dbReference type="InterPro" id="IPR011635">
    <property type="entry name" value="CARDB"/>
</dbReference>
<dbReference type="InterPro" id="IPR008965">
    <property type="entry name" value="CBM2/CBM3_carb-bd_dom_sf"/>
</dbReference>
<evidence type="ECO:0000313" key="7">
    <source>
        <dbReference type="Proteomes" id="UP001596481"/>
    </source>
</evidence>
<feature type="region of interest" description="Disordered" evidence="2">
    <location>
        <begin position="503"/>
        <end position="562"/>
    </location>
</feature>
<name>A0ABD5ZBX7_9EURY</name>
<feature type="region of interest" description="Disordered" evidence="2">
    <location>
        <begin position="700"/>
        <end position="747"/>
    </location>
</feature>
<evidence type="ECO:0000256" key="2">
    <source>
        <dbReference type="SAM" id="MobiDB-lite"/>
    </source>
</evidence>
<keyword evidence="3" id="KW-0812">Transmembrane</keyword>
<keyword evidence="1" id="KW-0732">Signal</keyword>
<keyword evidence="3" id="KW-0472">Membrane</keyword>
<evidence type="ECO:0000259" key="5">
    <source>
        <dbReference type="Pfam" id="PF18204"/>
    </source>
</evidence>
<sequence length="770" mass="80125">MSRRRRLSLNGLSLTLSLIVVLSVVAGPAAAGFETTTDGSPGGVSPANSLSVPDDELTNATENISVWDGSILTLRPNKTDPQFQNAAEWKVKTGNTFVRTDQNTKKDLLKNPAYVYKKGERIPFTFQGIRNVDLIDGEDVQLVAAKVESGASVPRSPAAVAENLTTNDDITAKVVADGTGKSGVNDFSFTPTESGIWMVAVVTVDDGTGFSDANDDGNLETNGNVTVVGVDAVPVHERKSCVVTDPLVKQGETTTVDVNACGLSGDVRHTIAVFNETALDQYDHTINATDRDDVTVETEIAEINGSANLSEEANIMGIKPGSQSFSGTTTAMSLFERLNNSTSQSRIDGVTVVEPKATVYATAVTTVGPADTSIDVPVPEGPDGEYVLVHVATEKGTTKTVSNRELLRVYESAPWTRVVPGSVSISPTSVEAGEEFTVTVTMKNYGTKVGQCAAKLKADGNEIGRQCAKLDPGKTKTLTYTVSIDTPGTYTLRVNSESIGSITVTEASGGGGSTGGGNDGGGGGYDGGTDDDDDDGDTPAGGGGGGGNAGPPLKADGTYDSSQLSLEKKFDGSLPDGRGVTGLSIGFDSTVRGKVTVRERAGLPGTLGRPTGKPVSWLQIDVPDAVEDEPATLTLTVKRSKLDELGVSADDLQVERYDDDTSAWETLETRVVNDSGETVVIEAETPGFSYFAVVAKQVDDGGTTTAEPTPTEETTTTEEPTPTEETATTTTAETETTAEPTTTSSPVPGFGVVVALVALLAVALAAVRHD</sequence>
<keyword evidence="3" id="KW-1133">Transmembrane helix</keyword>
<dbReference type="NCBIfam" id="TIGR04213">
    <property type="entry name" value="PGF_pre_PGF"/>
    <property type="match status" value="1"/>
</dbReference>
<dbReference type="NCBIfam" id="TIGR04126">
    <property type="entry name" value="PGF_CTERM"/>
    <property type="match status" value="1"/>
</dbReference>
<feature type="domain" description="CARDB" evidence="4">
    <location>
        <begin position="422"/>
        <end position="502"/>
    </location>
</feature>
<dbReference type="InterPro" id="IPR026371">
    <property type="entry name" value="PGF_CTERM"/>
</dbReference>
<protein>
    <submittedName>
        <fullName evidence="6">PGF-pre-PGF domain-containing protein</fullName>
    </submittedName>
</protein>
<feature type="domain" description="PGF-CTERM archaeal protein-sorting signal" evidence="5">
    <location>
        <begin position="747"/>
        <end position="768"/>
    </location>
</feature>
<accession>A0ABD5ZBX7</accession>
<proteinExistence type="predicted"/>
<organism evidence="6 7">
    <name type="scientific">Haloferax namakaokahaiae</name>
    <dbReference type="NCBI Taxonomy" id="1748331"/>
    <lineage>
        <taxon>Archaea</taxon>
        <taxon>Methanobacteriati</taxon>
        <taxon>Methanobacteriota</taxon>
        <taxon>Stenosarchaea group</taxon>
        <taxon>Halobacteria</taxon>
        <taxon>Halobacteriales</taxon>
        <taxon>Haloferacaceae</taxon>
        <taxon>Haloferax</taxon>
    </lineage>
</organism>
<dbReference type="Pfam" id="PF07705">
    <property type="entry name" value="CARDB"/>
    <property type="match status" value="1"/>
</dbReference>
<evidence type="ECO:0000256" key="1">
    <source>
        <dbReference type="ARBA" id="ARBA00022729"/>
    </source>
</evidence>
<feature type="compositionally biased region" description="Gly residues" evidence="2">
    <location>
        <begin position="539"/>
        <end position="549"/>
    </location>
</feature>
<dbReference type="InterPro" id="IPR013783">
    <property type="entry name" value="Ig-like_fold"/>
</dbReference>
<reference evidence="6 7" key="1">
    <citation type="journal article" date="2019" name="Int. J. Syst. Evol. Microbiol.">
        <title>The Global Catalogue of Microorganisms (GCM) 10K type strain sequencing project: providing services to taxonomists for standard genome sequencing and annotation.</title>
        <authorList>
            <consortium name="The Broad Institute Genomics Platform"/>
            <consortium name="The Broad Institute Genome Sequencing Center for Infectious Disease"/>
            <person name="Wu L."/>
            <person name="Ma J."/>
        </authorList>
    </citation>
    <scope>NUCLEOTIDE SEQUENCE [LARGE SCALE GENOMIC DNA]</scope>
    <source>
        <strain evidence="6 7">DSM 29988</strain>
    </source>
</reference>
<dbReference type="EMBL" id="JBHTAA010000001">
    <property type="protein sequence ID" value="MFC7202640.1"/>
    <property type="molecule type" value="Genomic_DNA"/>
</dbReference>
<dbReference type="SUPFAM" id="SSF49384">
    <property type="entry name" value="Carbohydrate-binding domain"/>
    <property type="match status" value="1"/>
</dbReference>
<feature type="compositionally biased region" description="Gly residues" evidence="2">
    <location>
        <begin position="508"/>
        <end position="527"/>
    </location>
</feature>
<dbReference type="Pfam" id="PF18204">
    <property type="entry name" value="PGF-CTERM"/>
    <property type="match status" value="1"/>
</dbReference>
<evidence type="ECO:0000256" key="3">
    <source>
        <dbReference type="SAM" id="Phobius"/>
    </source>
</evidence>
<dbReference type="GO" id="GO:0030115">
    <property type="term" value="C:S-layer"/>
    <property type="evidence" value="ECO:0007669"/>
    <property type="project" value="UniProtKB-SubCell"/>
</dbReference>
<feature type="compositionally biased region" description="Acidic residues" evidence="2">
    <location>
        <begin position="528"/>
        <end position="537"/>
    </location>
</feature>